<dbReference type="PROSITE" id="PS50240">
    <property type="entry name" value="TRYPSIN_DOM"/>
    <property type="match status" value="1"/>
</dbReference>
<keyword evidence="2" id="KW-0812">Transmembrane</keyword>
<keyword evidence="2" id="KW-0472">Membrane</keyword>
<dbReference type="RefSeq" id="WP_124028456.1">
    <property type="nucleotide sequence ID" value="NZ_JBHRSN010000007.1"/>
</dbReference>
<keyword evidence="6" id="KW-1185">Reference proteome</keyword>
<dbReference type="SMART" id="SM00020">
    <property type="entry name" value="Tryp_SPc"/>
    <property type="match status" value="1"/>
</dbReference>
<dbReference type="PANTHER" id="PTHR24276:SF98">
    <property type="entry name" value="FI18310P1-RELATED"/>
    <property type="match status" value="1"/>
</dbReference>
<dbReference type="InterPro" id="IPR018114">
    <property type="entry name" value="TRYPSIN_HIS"/>
</dbReference>
<dbReference type="Pfam" id="PF00089">
    <property type="entry name" value="Trypsin"/>
    <property type="match status" value="1"/>
</dbReference>
<proteinExistence type="predicted"/>
<keyword evidence="3" id="KW-0732">Signal</keyword>
<gene>
    <name evidence="5" type="ORF">DRW07_13520</name>
</gene>
<dbReference type="EMBL" id="RPOK01000004">
    <property type="protein sequence ID" value="RPJ65825.1"/>
    <property type="molecule type" value="Genomic_DNA"/>
</dbReference>
<evidence type="ECO:0000256" key="3">
    <source>
        <dbReference type="SAM" id="SignalP"/>
    </source>
</evidence>
<sequence length="378" mass="39582">MTIKKTCNKALAILAVGAGLVTSAHASYIVSGESKGLQWQASNKLTGAAPGGTATFDGVTFDPVGNPIYHPSYPEHSGVVGMLMQTENGAFICSGTLLSDRRSILTAAHCVSGGAGTANPLSTSVFFQPEGGLAPWERIYNRPPGIVEIDVSKYTVHEEYTGEVIDQNDIAVLTLSDYAPDWARSHYIYDEGDLTGKDFNVAGYGRMGDGAGSFGATGRLRQGYNTYDYAWGNSAFNGFFDGFFGTADVEFSYLSDFDSGSPVNDMSGRIAAAVGAGLAFADTGLGDIEVGVSGGDSGGPNFINGLISGVNSYGLTFGQGFGDADEFFNSGFGEYSGYVPTYIHAKFIEDAMVPAPGIIALLGLSFLGMGLRARRQSA</sequence>
<feature type="chain" id="PRO_5018333627" description="Peptidase S1 domain-containing protein" evidence="3">
    <location>
        <begin position="27"/>
        <end position="378"/>
    </location>
</feature>
<dbReference type="InterPro" id="IPR001254">
    <property type="entry name" value="Trypsin_dom"/>
</dbReference>
<keyword evidence="1" id="KW-1015">Disulfide bond</keyword>
<dbReference type="AlphaFoldDB" id="A0A3N5YAK4"/>
<evidence type="ECO:0000313" key="5">
    <source>
        <dbReference type="EMBL" id="RPJ65825.1"/>
    </source>
</evidence>
<dbReference type="Gene3D" id="2.40.10.10">
    <property type="entry name" value="Trypsin-like serine proteases"/>
    <property type="match status" value="1"/>
</dbReference>
<dbReference type="InterPro" id="IPR050430">
    <property type="entry name" value="Peptidase_S1"/>
</dbReference>
<comment type="caution">
    <text evidence="5">The sequence shown here is derived from an EMBL/GenBank/DDBJ whole genome shotgun (WGS) entry which is preliminary data.</text>
</comment>
<accession>A0A3N5YAK4</accession>
<dbReference type="Proteomes" id="UP000275281">
    <property type="component" value="Unassembled WGS sequence"/>
</dbReference>
<dbReference type="OrthoDB" id="9813836at2"/>
<evidence type="ECO:0000256" key="2">
    <source>
        <dbReference type="SAM" id="Phobius"/>
    </source>
</evidence>
<feature type="signal peptide" evidence="3">
    <location>
        <begin position="1"/>
        <end position="26"/>
    </location>
</feature>
<dbReference type="GO" id="GO:0004252">
    <property type="term" value="F:serine-type endopeptidase activity"/>
    <property type="evidence" value="ECO:0007669"/>
    <property type="project" value="InterPro"/>
</dbReference>
<dbReference type="InterPro" id="IPR009003">
    <property type="entry name" value="Peptidase_S1_PA"/>
</dbReference>
<dbReference type="PANTHER" id="PTHR24276">
    <property type="entry name" value="POLYSERASE-RELATED"/>
    <property type="match status" value="1"/>
</dbReference>
<dbReference type="InterPro" id="IPR043504">
    <property type="entry name" value="Peptidase_S1_PA_chymotrypsin"/>
</dbReference>
<protein>
    <recommendedName>
        <fullName evidence="4">Peptidase S1 domain-containing protein</fullName>
    </recommendedName>
</protein>
<evidence type="ECO:0000256" key="1">
    <source>
        <dbReference type="ARBA" id="ARBA00023157"/>
    </source>
</evidence>
<feature type="domain" description="Peptidase S1" evidence="4">
    <location>
        <begin position="29"/>
        <end position="353"/>
    </location>
</feature>
<organism evidence="5 6">
    <name type="scientific">Alteromonas sediminis</name>
    <dbReference type="NCBI Taxonomy" id="2259342"/>
    <lineage>
        <taxon>Bacteria</taxon>
        <taxon>Pseudomonadati</taxon>
        <taxon>Pseudomonadota</taxon>
        <taxon>Gammaproteobacteria</taxon>
        <taxon>Alteromonadales</taxon>
        <taxon>Alteromonadaceae</taxon>
        <taxon>Alteromonas/Salinimonas group</taxon>
        <taxon>Alteromonas</taxon>
    </lineage>
</organism>
<name>A0A3N5YAK4_9ALTE</name>
<evidence type="ECO:0000313" key="6">
    <source>
        <dbReference type="Proteomes" id="UP000275281"/>
    </source>
</evidence>
<evidence type="ECO:0000259" key="4">
    <source>
        <dbReference type="PROSITE" id="PS50240"/>
    </source>
</evidence>
<dbReference type="SUPFAM" id="SSF50494">
    <property type="entry name" value="Trypsin-like serine proteases"/>
    <property type="match status" value="1"/>
</dbReference>
<feature type="transmembrane region" description="Helical" evidence="2">
    <location>
        <begin position="351"/>
        <end position="371"/>
    </location>
</feature>
<keyword evidence="2" id="KW-1133">Transmembrane helix</keyword>
<dbReference type="PROSITE" id="PS00134">
    <property type="entry name" value="TRYPSIN_HIS"/>
    <property type="match status" value="1"/>
</dbReference>
<dbReference type="GO" id="GO:0006508">
    <property type="term" value="P:proteolysis"/>
    <property type="evidence" value="ECO:0007669"/>
    <property type="project" value="InterPro"/>
</dbReference>
<reference evidence="5 6" key="1">
    <citation type="submission" date="2018-11" db="EMBL/GenBank/DDBJ databases">
        <authorList>
            <person name="Ye M.-Q."/>
            <person name="Du Z.-J."/>
        </authorList>
    </citation>
    <scope>NUCLEOTIDE SEQUENCE [LARGE SCALE GENOMIC DNA]</scope>
    <source>
        <strain evidence="5 6">U0105</strain>
    </source>
</reference>